<accession>A0A521G168</accession>
<dbReference type="Gene3D" id="3.40.50.1010">
    <property type="entry name" value="5'-nuclease"/>
    <property type="match status" value="1"/>
</dbReference>
<comment type="caution">
    <text evidence="1">The sequence shown here is derived from an EMBL/GenBank/DDBJ whole genome shotgun (WGS) entry which is preliminary data.</text>
</comment>
<dbReference type="AlphaFoldDB" id="A0A521G168"/>
<sequence length="84" mass="9477">MPCANVCVRQLADSPLELLSILPSDLPRIHELLEQYADLKLDFTDAAIVTLAERLDIQKILTVDLRDFGTIRPKHCPHFDIIPA</sequence>
<keyword evidence="2" id="KW-1185">Reference proteome</keyword>
<proteinExistence type="predicted"/>
<dbReference type="EMBL" id="NQJD01000017">
    <property type="protein sequence ID" value="TAA74773.1"/>
    <property type="molecule type" value="Genomic_DNA"/>
</dbReference>
<evidence type="ECO:0000313" key="2">
    <source>
        <dbReference type="Proteomes" id="UP000316238"/>
    </source>
</evidence>
<name>A0A521G168_9BACT</name>
<protein>
    <recommendedName>
        <fullName evidence="3">PIN domain-containing protein</fullName>
    </recommendedName>
</protein>
<evidence type="ECO:0008006" key="3">
    <source>
        <dbReference type="Google" id="ProtNLM"/>
    </source>
</evidence>
<reference evidence="1" key="1">
    <citation type="submission" date="2017-07" db="EMBL/GenBank/DDBJ databases">
        <title>The cable genome - Insights into the physiology and evolution of filamentous bacteria capable of sulfide oxidation via long distance electron transfer.</title>
        <authorList>
            <person name="Thorup C."/>
            <person name="Bjerg J.T."/>
            <person name="Schreiber L."/>
            <person name="Nielsen L.P."/>
            <person name="Kjeldsen K.U."/>
            <person name="Boesen T."/>
            <person name="Boggild A."/>
            <person name="Meysman F."/>
            <person name="Geelhoed J."/>
            <person name="Schramm A."/>
        </authorList>
    </citation>
    <scope>NUCLEOTIDE SEQUENCE [LARGE SCALE GENOMIC DNA]</scope>
    <source>
        <strain evidence="1">GS</strain>
    </source>
</reference>
<dbReference type="SUPFAM" id="SSF88723">
    <property type="entry name" value="PIN domain-like"/>
    <property type="match status" value="1"/>
</dbReference>
<evidence type="ECO:0000313" key="1">
    <source>
        <dbReference type="EMBL" id="TAA74773.1"/>
    </source>
</evidence>
<dbReference type="Proteomes" id="UP000316238">
    <property type="component" value="Unassembled WGS sequence"/>
</dbReference>
<gene>
    <name evidence="1" type="ORF">CDV28_1177</name>
</gene>
<organism evidence="1 2">
    <name type="scientific">Candidatus Electronema aureum</name>
    <dbReference type="NCBI Taxonomy" id="2005002"/>
    <lineage>
        <taxon>Bacteria</taxon>
        <taxon>Pseudomonadati</taxon>
        <taxon>Thermodesulfobacteriota</taxon>
        <taxon>Desulfobulbia</taxon>
        <taxon>Desulfobulbales</taxon>
        <taxon>Desulfobulbaceae</taxon>
        <taxon>Candidatus Electronema</taxon>
    </lineage>
</organism>
<dbReference type="InterPro" id="IPR029060">
    <property type="entry name" value="PIN-like_dom_sf"/>
</dbReference>